<evidence type="ECO:0000256" key="3">
    <source>
        <dbReference type="ARBA" id="ARBA00023125"/>
    </source>
</evidence>
<dbReference type="AlphaFoldDB" id="A0A0R1TPZ5"/>
<evidence type="ECO:0000259" key="5">
    <source>
        <dbReference type="PROSITE" id="PS50932"/>
    </source>
</evidence>
<organism evidence="6 7">
    <name type="scientific">Ligilactobacillus equi DSM 15833 = JCM 10991</name>
    <dbReference type="NCBI Taxonomy" id="1423740"/>
    <lineage>
        <taxon>Bacteria</taxon>
        <taxon>Bacillati</taxon>
        <taxon>Bacillota</taxon>
        <taxon>Bacilli</taxon>
        <taxon>Lactobacillales</taxon>
        <taxon>Lactobacillaceae</taxon>
        <taxon>Ligilactobacillus</taxon>
    </lineage>
</organism>
<dbReference type="PROSITE" id="PS50932">
    <property type="entry name" value="HTH_LACI_2"/>
    <property type="match status" value="1"/>
</dbReference>
<dbReference type="InterPro" id="IPR000843">
    <property type="entry name" value="HTH_LacI"/>
</dbReference>
<evidence type="ECO:0000313" key="6">
    <source>
        <dbReference type="EMBL" id="KRL82036.1"/>
    </source>
</evidence>
<gene>
    <name evidence="6" type="ORF">FC36_GL001261</name>
</gene>
<comment type="caution">
    <text evidence="6">The sequence shown here is derived from an EMBL/GenBank/DDBJ whole genome shotgun (WGS) entry which is preliminary data.</text>
</comment>
<keyword evidence="2" id="KW-0805">Transcription regulation</keyword>
<protein>
    <submittedName>
        <fullName evidence="6">Ribose operon repressor</fullName>
    </submittedName>
</protein>
<dbReference type="PANTHER" id="PTHR30146:SF148">
    <property type="entry name" value="HTH-TYPE TRANSCRIPTIONAL REPRESSOR PURR-RELATED"/>
    <property type="match status" value="1"/>
</dbReference>
<dbReference type="CDD" id="cd01392">
    <property type="entry name" value="HTH_LacI"/>
    <property type="match status" value="1"/>
</dbReference>
<evidence type="ECO:0000313" key="7">
    <source>
        <dbReference type="Proteomes" id="UP000051048"/>
    </source>
</evidence>
<name>A0A0R1TPZ5_9LACO</name>
<dbReference type="InterPro" id="IPR010982">
    <property type="entry name" value="Lambda_DNA-bd_dom_sf"/>
</dbReference>
<evidence type="ECO:0000256" key="1">
    <source>
        <dbReference type="ARBA" id="ARBA00022491"/>
    </source>
</evidence>
<sequence>MAQKAGVSVTTVSQILNNKGARFSQRTIDKVLAIRDEMGYVPDYNARSLIMGSTKTIGVIVPDLSNPFFTSFLKGIGQAAEEEQFIPLILGSEDNQKLERNYIEQLVQRSVDGMIIASPLVERDIIDHLLKSNGIPYILIDQNPVAEGDRLYTDDADGARQAVQHLLDLGHQKIALIYSDKPTINVAYRLRGYKEALEKSGIGFDPKLVLTTPMTKEGGYQVAQSLIDSEATAVVTINDEVAIGLYHGLQEKGKSIPEDYSIVGYDDIDLAAYLNPTLTTVAQPVMHLGNLALRRLVARIKDHNLADEKVKLPVKLVIRHSTKQLGR</sequence>
<dbReference type="GO" id="GO:0000976">
    <property type="term" value="F:transcription cis-regulatory region binding"/>
    <property type="evidence" value="ECO:0007669"/>
    <property type="project" value="TreeGrafter"/>
</dbReference>
<dbReference type="InterPro" id="IPR001761">
    <property type="entry name" value="Peripla_BP/Lac1_sug-bd_dom"/>
</dbReference>
<dbReference type="EMBL" id="AZFH01000027">
    <property type="protein sequence ID" value="KRL82036.1"/>
    <property type="molecule type" value="Genomic_DNA"/>
</dbReference>
<feature type="domain" description="HTH lacI-type" evidence="5">
    <location>
        <begin position="1"/>
        <end position="51"/>
    </location>
</feature>
<dbReference type="SUPFAM" id="SSF53822">
    <property type="entry name" value="Periplasmic binding protein-like I"/>
    <property type="match status" value="1"/>
</dbReference>
<dbReference type="InterPro" id="IPR028082">
    <property type="entry name" value="Peripla_BP_I"/>
</dbReference>
<dbReference type="NCBIfam" id="NF047341">
    <property type="entry name" value="lactose_RbsR"/>
    <property type="match status" value="1"/>
</dbReference>
<dbReference type="SMART" id="SM00354">
    <property type="entry name" value="HTH_LACI"/>
    <property type="match status" value="1"/>
</dbReference>
<dbReference type="Proteomes" id="UP000051048">
    <property type="component" value="Unassembled WGS sequence"/>
</dbReference>
<dbReference type="PATRIC" id="fig|1423740.3.peg.1360"/>
<dbReference type="PANTHER" id="PTHR30146">
    <property type="entry name" value="LACI-RELATED TRANSCRIPTIONAL REPRESSOR"/>
    <property type="match status" value="1"/>
</dbReference>
<dbReference type="STRING" id="1423740.FC36_GL001261"/>
<dbReference type="Gene3D" id="3.40.50.2300">
    <property type="match status" value="2"/>
</dbReference>
<dbReference type="GO" id="GO:0003700">
    <property type="term" value="F:DNA-binding transcription factor activity"/>
    <property type="evidence" value="ECO:0007669"/>
    <property type="project" value="TreeGrafter"/>
</dbReference>
<keyword evidence="1" id="KW-0678">Repressor</keyword>
<keyword evidence="4" id="KW-0804">Transcription</keyword>
<dbReference type="Gene3D" id="1.10.260.40">
    <property type="entry name" value="lambda repressor-like DNA-binding domains"/>
    <property type="match status" value="1"/>
</dbReference>
<reference evidence="6 7" key="1">
    <citation type="journal article" date="2015" name="Genome Announc.">
        <title>Expanding the biotechnology potential of lactobacilli through comparative genomics of 213 strains and associated genera.</title>
        <authorList>
            <person name="Sun Z."/>
            <person name="Harris H.M."/>
            <person name="McCann A."/>
            <person name="Guo C."/>
            <person name="Argimon S."/>
            <person name="Zhang W."/>
            <person name="Yang X."/>
            <person name="Jeffery I.B."/>
            <person name="Cooney J.C."/>
            <person name="Kagawa T.F."/>
            <person name="Liu W."/>
            <person name="Song Y."/>
            <person name="Salvetti E."/>
            <person name="Wrobel A."/>
            <person name="Rasinkangas P."/>
            <person name="Parkhill J."/>
            <person name="Rea M.C."/>
            <person name="O'Sullivan O."/>
            <person name="Ritari J."/>
            <person name="Douillard F.P."/>
            <person name="Paul Ross R."/>
            <person name="Yang R."/>
            <person name="Briner A.E."/>
            <person name="Felis G.E."/>
            <person name="de Vos W.M."/>
            <person name="Barrangou R."/>
            <person name="Klaenhammer T.R."/>
            <person name="Caufield P.W."/>
            <person name="Cui Y."/>
            <person name="Zhang H."/>
            <person name="O'Toole P.W."/>
        </authorList>
    </citation>
    <scope>NUCLEOTIDE SEQUENCE [LARGE SCALE GENOMIC DNA]</scope>
    <source>
        <strain evidence="6 7">DSM 15833</strain>
    </source>
</reference>
<evidence type="ECO:0000256" key="4">
    <source>
        <dbReference type="ARBA" id="ARBA00023163"/>
    </source>
</evidence>
<dbReference type="Pfam" id="PF00356">
    <property type="entry name" value="LacI"/>
    <property type="match status" value="1"/>
</dbReference>
<proteinExistence type="predicted"/>
<keyword evidence="3" id="KW-0238">DNA-binding</keyword>
<accession>A0A0R1TPZ5</accession>
<evidence type="ECO:0000256" key="2">
    <source>
        <dbReference type="ARBA" id="ARBA00023015"/>
    </source>
</evidence>
<dbReference type="SUPFAM" id="SSF47413">
    <property type="entry name" value="lambda repressor-like DNA-binding domains"/>
    <property type="match status" value="1"/>
</dbReference>
<dbReference type="Pfam" id="PF00532">
    <property type="entry name" value="Peripla_BP_1"/>
    <property type="match status" value="1"/>
</dbReference>